<dbReference type="InterPro" id="IPR033136">
    <property type="entry name" value="DNA_ligase_CS"/>
</dbReference>
<dbReference type="SMART" id="SM00278">
    <property type="entry name" value="HhH1"/>
    <property type="match status" value="3"/>
</dbReference>
<dbReference type="Pfam" id="PF00533">
    <property type="entry name" value="BRCT"/>
    <property type="match status" value="1"/>
</dbReference>
<keyword evidence="4 14" id="KW-0436">Ligase</keyword>
<dbReference type="CDD" id="cd00114">
    <property type="entry name" value="LIGANc"/>
    <property type="match status" value="1"/>
</dbReference>
<dbReference type="CDD" id="cd17748">
    <property type="entry name" value="BRCT_DNA_ligase_like"/>
    <property type="match status" value="1"/>
</dbReference>
<dbReference type="Pfam" id="PF14520">
    <property type="entry name" value="HHH_5"/>
    <property type="match status" value="1"/>
</dbReference>
<dbReference type="InterPro" id="IPR004150">
    <property type="entry name" value="NAD_DNA_ligase_OB"/>
</dbReference>
<feature type="binding site" evidence="14">
    <location>
        <position position="320"/>
    </location>
    <ligand>
        <name>NAD(+)</name>
        <dbReference type="ChEBI" id="CHEBI:57540"/>
    </ligand>
</feature>
<dbReference type="SUPFAM" id="SSF52113">
    <property type="entry name" value="BRCT domain"/>
    <property type="match status" value="1"/>
</dbReference>
<dbReference type="InterPro" id="IPR013839">
    <property type="entry name" value="DNAligase_adenylation"/>
</dbReference>
<feature type="active site" description="N6-AMP-lysine intermediate" evidence="14">
    <location>
        <position position="142"/>
    </location>
</feature>
<comment type="cofactor">
    <cofactor evidence="14">
        <name>Mg(2+)</name>
        <dbReference type="ChEBI" id="CHEBI:18420"/>
    </cofactor>
    <cofactor evidence="14">
        <name>Mn(2+)</name>
        <dbReference type="ChEBI" id="CHEBI:29035"/>
    </cofactor>
</comment>
<dbReference type="InterPro" id="IPR001357">
    <property type="entry name" value="BRCT_dom"/>
</dbReference>
<dbReference type="HAMAP" id="MF_01588">
    <property type="entry name" value="DNA_ligase_A"/>
    <property type="match status" value="1"/>
</dbReference>
<evidence type="ECO:0000256" key="9">
    <source>
        <dbReference type="ARBA" id="ARBA00022842"/>
    </source>
</evidence>
<evidence type="ECO:0000256" key="16">
    <source>
        <dbReference type="SAM" id="Coils"/>
    </source>
</evidence>
<dbReference type="PROSITE" id="PS50172">
    <property type="entry name" value="BRCT"/>
    <property type="match status" value="1"/>
</dbReference>
<dbReference type="GO" id="GO:0006260">
    <property type="term" value="P:DNA replication"/>
    <property type="evidence" value="ECO:0007669"/>
    <property type="project" value="UniProtKB-KW"/>
</dbReference>
<reference evidence="18" key="1">
    <citation type="submission" date="1999-05" db="EMBL/GenBank/DDBJ databases">
        <title>Cloning, purification and characterization of NAD-dependent DNA ligase from Aquifex pyrophilus, a hyperthermophilic bacterium.</title>
        <authorList>
            <person name="Lim J.H."/>
            <person name="Ahn B.Y."/>
            <person name="Kim S.H."/>
            <person name="Han Y.S."/>
        </authorList>
    </citation>
    <scope>NUCLEOTIDE SEQUENCE</scope>
</reference>
<dbReference type="GO" id="GO:0003911">
    <property type="term" value="F:DNA ligase (NAD+) activity"/>
    <property type="evidence" value="ECO:0007669"/>
    <property type="project" value="UniProtKB-UniRule"/>
</dbReference>
<feature type="binding site" evidence="14">
    <location>
        <position position="163"/>
    </location>
    <ligand>
        <name>NAD(+)</name>
        <dbReference type="ChEBI" id="CHEBI:57540"/>
    </ligand>
</feature>
<dbReference type="InterPro" id="IPR012340">
    <property type="entry name" value="NA-bd_OB-fold"/>
</dbReference>
<dbReference type="Gene3D" id="3.30.470.30">
    <property type="entry name" value="DNA ligase/mRNA capping enzyme"/>
    <property type="match status" value="1"/>
</dbReference>
<dbReference type="AlphaFoldDB" id="Q9F150"/>
<evidence type="ECO:0000256" key="6">
    <source>
        <dbReference type="ARBA" id="ARBA00022723"/>
    </source>
</evidence>
<feature type="coiled-coil region" evidence="16">
    <location>
        <begin position="7"/>
        <end position="49"/>
    </location>
</feature>
<comment type="function">
    <text evidence="1 14">DNA ligase that catalyzes the formation of phosphodiester linkages between 5'-phosphoryl and 3'-hydroxyl groups in double-stranded DNA using NAD as a coenzyme and as the energy source for the reaction. It is essential for DNA replication and repair of damaged DNA.</text>
</comment>
<dbReference type="InterPro" id="IPR004149">
    <property type="entry name" value="Znf_DNAligase_C4"/>
</dbReference>
<dbReference type="PANTHER" id="PTHR23389">
    <property type="entry name" value="CHROMOSOME TRANSMISSION FIDELITY FACTOR 18"/>
    <property type="match status" value="1"/>
</dbReference>
<dbReference type="GO" id="GO:0046872">
    <property type="term" value="F:metal ion binding"/>
    <property type="evidence" value="ECO:0007669"/>
    <property type="project" value="UniProtKB-KW"/>
</dbReference>
<evidence type="ECO:0000256" key="8">
    <source>
        <dbReference type="ARBA" id="ARBA00022833"/>
    </source>
</evidence>
<feature type="binding site" evidence="14">
    <location>
        <position position="201"/>
    </location>
    <ligand>
        <name>NAD(+)</name>
        <dbReference type="ChEBI" id="CHEBI:57540"/>
    </ligand>
</feature>
<feature type="binding site" evidence="14">
    <location>
        <begin position="109"/>
        <end position="110"/>
    </location>
    <ligand>
        <name>NAD(+)</name>
        <dbReference type="ChEBI" id="CHEBI:57540"/>
    </ligand>
</feature>
<comment type="catalytic activity">
    <reaction evidence="12 14 15">
        <text>NAD(+) + (deoxyribonucleotide)n-3'-hydroxyl + 5'-phospho-(deoxyribonucleotide)m = (deoxyribonucleotide)n+m + AMP + beta-nicotinamide D-nucleotide.</text>
        <dbReference type="EC" id="6.5.1.2"/>
    </reaction>
</comment>
<dbReference type="GO" id="GO:0005829">
    <property type="term" value="C:cytosol"/>
    <property type="evidence" value="ECO:0007669"/>
    <property type="project" value="TreeGrafter"/>
</dbReference>
<evidence type="ECO:0000256" key="15">
    <source>
        <dbReference type="RuleBase" id="RU000618"/>
    </source>
</evidence>
<evidence type="ECO:0000256" key="2">
    <source>
        <dbReference type="ARBA" id="ARBA00012722"/>
    </source>
</evidence>
<dbReference type="Gene3D" id="6.20.10.30">
    <property type="match status" value="1"/>
</dbReference>
<feature type="binding site" evidence="14">
    <location>
        <position position="140"/>
    </location>
    <ligand>
        <name>NAD(+)</name>
        <dbReference type="ChEBI" id="CHEBI:57540"/>
    </ligand>
</feature>
<accession>Q9F150</accession>
<keyword evidence="10 14" id="KW-0520">NAD</keyword>
<gene>
    <name evidence="14" type="primary">ligA</name>
</gene>
<evidence type="ECO:0000256" key="12">
    <source>
        <dbReference type="ARBA" id="ARBA00034005"/>
    </source>
</evidence>
<dbReference type="Gene3D" id="3.40.50.10190">
    <property type="entry name" value="BRCT domain"/>
    <property type="match status" value="1"/>
</dbReference>
<feature type="binding site" evidence="14">
    <location>
        <position position="441"/>
    </location>
    <ligand>
        <name>Zn(2+)</name>
        <dbReference type="ChEBI" id="CHEBI:29105"/>
    </ligand>
</feature>
<evidence type="ECO:0000256" key="13">
    <source>
        <dbReference type="ARBA" id="ARBA00060881"/>
    </source>
</evidence>
<keyword evidence="6 14" id="KW-0479">Metal-binding</keyword>
<dbReference type="FunFam" id="3.30.470.30:FF:000001">
    <property type="entry name" value="DNA ligase"/>
    <property type="match status" value="1"/>
</dbReference>
<evidence type="ECO:0000313" key="18">
    <source>
        <dbReference type="EMBL" id="AAG42042.1"/>
    </source>
</evidence>
<dbReference type="InterPro" id="IPR010994">
    <property type="entry name" value="RuvA_2-like"/>
</dbReference>
<dbReference type="BRENDA" id="6.5.1.2">
    <property type="organism ID" value="397"/>
</dbReference>
<dbReference type="SMART" id="SM00532">
    <property type="entry name" value="LIGANc"/>
    <property type="match status" value="1"/>
</dbReference>
<dbReference type="InterPro" id="IPR001679">
    <property type="entry name" value="DNA_ligase"/>
</dbReference>
<keyword evidence="5 14" id="KW-0235">DNA replication</keyword>
<comment type="similarity">
    <text evidence="13 14">Belongs to the NAD-dependent DNA ligase family. LigA subfamily.</text>
</comment>
<dbReference type="EC" id="6.5.1.2" evidence="2 14"/>
<dbReference type="Pfam" id="PF01653">
    <property type="entry name" value="DNA_ligase_aden"/>
    <property type="match status" value="1"/>
</dbReference>
<evidence type="ECO:0000256" key="11">
    <source>
        <dbReference type="ARBA" id="ARBA00023204"/>
    </source>
</evidence>
<evidence type="ECO:0000256" key="3">
    <source>
        <dbReference type="ARBA" id="ARBA00013308"/>
    </source>
</evidence>
<dbReference type="GO" id="GO:0006281">
    <property type="term" value="P:DNA repair"/>
    <property type="evidence" value="ECO:0007669"/>
    <property type="project" value="UniProtKB-KW"/>
</dbReference>
<keyword evidence="11 14" id="KW-0234">DNA repair</keyword>
<dbReference type="SMART" id="SM00292">
    <property type="entry name" value="BRCT"/>
    <property type="match status" value="1"/>
</dbReference>
<dbReference type="InterPro" id="IPR036420">
    <property type="entry name" value="BRCT_dom_sf"/>
</dbReference>
<evidence type="ECO:0000259" key="17">
    <source>
        <dbReference type="PROSITE" id="PS50172"/>
    </source>
</evidence>
<evidence type="ECO:0000256" key="5">
    <source>
        <dbReference type="ARBA" id="ARBA00022705"/>
    </source>
</evidence>
<dbReference type="SUPFAM" id="SSF47781">
    <property type="entry name" value="RuvA domain 2-like"/>
    <property type="match status" value="1"/>
</dbReference>
<feature type="binding site" evidence="14">
    <location>
        <begin position="60"/>
        <end position="64"/>
    </location>
    <ligand>
        <name>NAD(+)</name>
        <dbReference type="ChEBI" id="CHEBI:57540"/>
    </ligand>
</feature>
<dbReference type="SUPFAM" id="SSF56091">
    <property type="entry name" value="DNA ligase/mRNA capping enzyme, catalytic domain"/>
    <property type="match status" value="1"/>
</dbReference>
<dbReference type="PROSITE" id="PS01055">
    <property type="entry name" value="DNA_LIGASE_N1"/>
    <property type="match status" value="1"/>
</dbReference>
<feature type="binding site" evidence="14">
    <location>
        <position position="344"/>
    </location>
    <ligand>
        <name>NAD(+)</name>
        <dbReference type="ChEBI" id="CHEBI:57540"/>
    </ligand>
</feature>
<dbReference type="InterPro" id="IPR003583">
    <property type="entry name" value="Hlx-hairpin-Hlx_DNA-bd_motif"/>
</dbReference>
<protein>
    <recommendedName>
        <fullName evidence="3 14">DNA ligase</fullName>
        <ecNumber evidence="2 14">6.5.1.2</ecNumber>
    </recommendedName>
    <alternativeName>
        <fullName evidence="14">Polydeoxyribonucleotide synthase [NAD(+)]</fullName>
    </alternativeName>
</protein>
<dbReference type="FunFam" id="2.40.50.140:FF:000012">
    <property type="entry name" value="DNA ligase"/>
    <property type="match status" value="1"/>
</dbReference>
<keyword evidence="8 14" id="KW-0862">Zinc</keyword>
<dbReference type="GO" id="GO:0003677">
    <property type="term" value="F:DNA binding"/>
    <property type="evidence" value="ECO:0007669"/>
    <property type="project" value="InterPro"/>
</dbReference>
<evidence type="ECO:0000256" key="10">
    <source>
        <dbReference type="ARBA" id="ARBA00023027"/>
    </source>
</evidence>
<dbReference type="FunFam" id="1.10.150.20:FF:000007">
    <property type="entry name" value="DNA ligase"/>
    <property type="match status" value="1"/>
</dbReference>
<evidence type="ECO:0000256" key="7">
    <source>
        <dbReference type="ARBA" id="ARBA00022763"/>
    </source>
</evidence>
<dbReference type="PIRSF" id="PIRSF001604">
    <property type="entry name" value="LigA"/>
    <property type="match status" value="1"/>
</dbReference>
<dbReference type="Gene3D" id="1.10.287.610">
    <property type="entry name" value="Helix hairpin bin"/>
    <property type="match status" value="1"/>
</dbReference>
<organism evidence="18">
    <name type="scientific">Aquifex pyrophilus</name>
    <dbReference type="NCBI Taxonomy" id="2714"/>
    <lineage>
        <taxon>Bacteria</taxon>
        <taxon>Pseudomonadati</taxon>
        <taxon>Aquificota</taxon>
        <taxon>Aquificia</taxon>
        <taxon>Aquificales</taxon>
        <taxon>Aquificaceae</taxon>
        <taxon>Aquifex</taxon>
    </lineage>
</organism>
<dbReference type="Pfam" id="PF12826">
    <property type="entry name" value="HHH_2"/>
    <property type="match status" value="1"/>
</dbReference>
<keyword evidence="14" id="KW-0464">Manganese</keyword>
<dbReference type="InterPro" id="IPR041663">
    <property type="entry name" value="DisA/LigA_HHH"/>
</dbReference>
<proteinExistence type="inferred from homology"/>
<dbReference type="InterPro" id="IPR018239">
    <property type="entry name" value="DNA_ligase_AS"/>
</dbReference>
<dbReference type="Gene3D" id="1.10.150.20">
    <property type="entry name" value="5' to 3' exonuclease, C-terminal subdomain"/>
    <property type="match status" value="2"/>
</dbReference>
<dbReference type="NCBIfam" id="TIGR00575">
    <property type="entry name" value="dnlj"/>
    <property type="match status" value="1"/>
</dbReference>
<dbReference type="NCBIfam" id="NF005932">
    <property type="entry name" value="PRK07956.1"/>
    <property type="match status" value="1"/>
</dbReference>
<feature type="domain" description="BRCT" evidence="17">
    <location>
        <begin position="619"/>
        <end position="697"/>
    </location>
</feature>
<name>Q9F150_AQUPY</name>
<evidence type="ECO:0000256" key="4">
    <source>
        <dbReference type="ARBA" id="ARBA00022598"/>
    </source>
</evidence>
<dbReference type="InterPro" id="IPR013840">
    <property type="entry name" value="DNAligase_N"/>
</dbReference>
<feature type="binding site" evidence="14">
    <location>
        <position position="456"/>
    </location>
    <ligand>
        <name>Zn(2+)</name>
        <dbReference type="ChEBI" id="CHEBI:29105"/>
    </ligand>
</feature>
<evidence type="ECO:0000256" key="1">
    <source>
        <dbReference type="ARBA" id="ARBA00004067"/>
    </source>
</evidence>
<keyword evidence="16" id="KW-0175">Coiled coil</keyword>
<keyword evidence="9 14" id="KW-0460">Magnesium</keyword>
<sequence>MFTPERERELIEKTRELLERIKSLKDLSLEEAKRLAEELKEVIRFHDYKYYVQASPVISDYDYDRLFRALKEIERKFPQFITPDSPTQRVASEITGEFPTVKHYAPMLSLDNAYTEEELKEWDRRVRELTGFEVVEYTVEPKLDGAGIALVYKDDIFVRGATRGDGEYGEDITNNLKTIKTIPLKAEFSRFGIKLAEIRGEVVINKEEFKKLNQERIEEGLPPFANPRNAAAGSIRQKDPKEVAKRRLEAVVYQLSYVEPPERDPKTHYESLKMLDTLGFKTLFKDTKLCRGIDEVIEYCKEWEEKRDTYPYEIDGMVVKVNDRRLYEKLGYTSHHPRWAIAYKFKPRRAVTQLVDVVFQVGRTGAITPVGKLEPVQVGGVTVSSVSLFNEDFIREKDIRIGDYVLVERAGDVIPYIADVLKEKRSGEEREIVFPERCPSCGSELVKLPDEVARRCINIGCPAQSVLRVKHWASREAMDIRGLGDATVKLLFNRGLVRDVGDLYYLKLLDLLRLPGFGERSALNLLRAIEESKNRPIDRVLYGLGIRYVGSTTAKKISEIINSIWELKDIPIERIMRLEGVGYKVAKSIKEFFSVPENLKVLEKLEKAGVNLEKKKTEKIADVLKGKTFVFTGTLECCSREKAGEIVESLGGKFSNSVTSRTDYLVVGKEPGRTKLEKAKKYGVKTITEEEFINMIKDYVDIEKLKEEKKKEVKMGRLF</sequence>
<dbReference type="EMBL" id="AF152998">
    <property type="protein sequence ID" value="AAG42042.1"/>
    <property type="molecule type" value="Genomic_DNA"/>
</dbReference>
<dbReference type="PANTHER" id="PTHR23389:SF9">
    <property type="entry name" value="DNA LIGASE"/>
    <property type="match status" value="1"/>
</dbReference>
<dbReference type="Gene3D" id="2.40.50.140">
    <property type="entry name" value="Nucleic acid-binding proteins"/>
    <property type="match status" value="1"/>
</dbReference>
<feature type="binding site" evidence="14">
    <location>
        <position position="461"/>
    </location>
    <ligand>
        <name>Zn(2+)</name>
        <dbReference type="ChEBI" id="CHEBI:29105"/>
    </ligand>
</feature>
<dbReference type="PROSITE" id="PS01056">
    <property type="entry name" value="DNA_LIGASE_N2"/>
    <property type="match status" value="1"/>
</dbReference>
<feature type="binding site" evidence="14">
    <location>
        <position position="438"/>
    </location>
    <ligand>
        <name>Zn(2+)</name>
        <dbReference type="ChEBI" id="CHEBI:29105"/>
    </ligand>
</feature>
<dbReference type="SUPFAM" id="SSF50249">
    <property type="entry name" value="Nucleic acid-binding proteins"/>
    <property type="match status" value="1"/>
</dbReference>
<dbReference type="Pfam" id="PF03119">
    <property type="entry name" value="DNA_ligase_ZBD"/>
    <property type="match status" value="1"/>
</dbReference>
<dbReference type="Pfam" id="PF03120">
    <property type="entry name" value="OB_DNA_ligase"/>
    <property type="match status" value="1"/>
</dbReference>
<evidence type="ECO:0000256" key="14">
    <source>
        <dbReference type="HAMAP-Rule" id="MF_01588"/>
    </source>
</evidence>
<keyword evidence="7 14" id="KW-0227">DNA damage</keyword>